<dbReference type="SUPFAM" id="SSF52058">
    <property type="entry name" value="L domain-like"/>
    <property type="match status" value="1"/>
</dbReference>
<sequence length="483" mass="55441">MSLAALRARIADKELEIALQRQTLAQLEASLDELTSELFRLSTYPTLSLPPELLSEIFIHCLPAAGVDSSSTNEAQAPLLLTQVCTTWKRVALGTPQLWTALNCNFDLESWAGQRLIDAAAFWLRPEGAETFKLGLFGHLMGHSHHEQLMDLVRINASRLSTLCLCFHPEDFDEWARRKPQLDQLRELAIEVERRDVTSFIHLGDTFADSKYLHRVVLDSVLPSQIYLPWTQITEFECRNYSPAKAVELLDMLPNLLRFTIILSDPDTEEPRLPELHHSTHPKLEYLRCSEGPDTGHTDIHMLAFLTLPNLTTLMPGRIDDEVLLQFLDRSGWPPLTKLDFYDDCWESYTEILVRLQHLKELHIDYPSRFIMGSITSGLKQDDPSFLPKLERFSLFQRGIDAIGEFLTSVAPAVRARNARANSDERFSRVRSVKITMLHGDPEWTRFQVPEKYLRVYRQLRDEGVEVHVGSPEYCFVNELFMP</sequence>
<protein>
    <recommendedName>
        <fullName evidence="4">F-box domain-containing protein</fullName>
    </recommendedName>
</protein>
<accession>A0A8H6WJ05</accession>
<gene>
    <name evidence="2" type="ORF">HMN09_00566900</name>
</gene>
<dbReference type="Gene3D" id="1.20.1280.50">
    <property type="match status" value="1"/>
</dbReference>
<comment type="caution">
    <text evidence="2">The sequence shown here is derived from an EMBL/GenBank/DDBJ whole genome shotgun (WGS) entry which is preliminary data.</text>
</comment>
<evidence type="ECO:0008006" key="4">
    <source>
        <dbReference type="Google" id="ProtNLM"/>
    </source>
</evidence>
<reference evidence="2" key="1">
    <citation type="submission" date="2020-05" db="EMBL/GenBank/DDBJ databases">
        <title>Mycena genomes resolve the evolution of fungal bioluminescence.</title>
        <authorList>
            <person name="Tsai I.J."/>
        </authorList>
    </citation>
    <scope>NUCLEOTIDE SEQUENCE</scope>
    <source>
        <strain evidence="2">110903Hualien_Pintung</strain>
    </source>
</reference>
<proteinExistence type="predicted"/>
<dbReference type="OrthoDB" id="3000663at2759"/>
<organism evidence="2 3">
    <name type="scientific">Mycena chlorophos</name>
    <name type="common">Agaric fungus</name>
    <name type="synonym">Agaricus chlorophos</name>
    <dbReference type="NCBI Taxonomy" id="658473"/>
    <lineage>
        <taxon>Eukaryota</taxon>
        <taxon>Fungi</taxon>
        <taxon>Dikarya</taxon>
        <taxon>Basidiomycota</taxon>
        <taxon>Agaricomycotina</taxon>
        <taxon>Agaricomycetes</taxon>
        <taxon>Agaricomycetidae</taxon>
        <taxon>Agaricales</taxon>
        <taxon>Marasmiineae</taxon>
        <taxon>Mycenaceae</taxon>
        <taxon>Mycena</taxon>
    </lineage>
</organism>
<dbReference type="Proteomes" id="UP000613580">
    <property type="component" value="Unassembled WGS sequence"/>
</dbReference>
<evidence type="ECO:0000256" key="1">
    <source>
        <dbReference type="SAM" id="Coils"/>
    </source>
</evidence>
<dbReference type="EMBL" id="JACAZE010000006">
    <property type="protein sequence ID" value="KAF7314079.1"/>
    <property type="molecule type" value="Genomic_DNA"/>
</dbReference>
<dbReference type="AlphaFoldDB" id="A0A8H6WJ05"/>
<keyword evidence="3" id="KW-1185">Reference proteome</keyword>
<dbReference type="InterPro" id="IPR032675">
    <property type="entry name" value="LRR_dom_sf"/>
</dbReference>
<evidence type="ECO:0000313" key="3">
    <source>
        <dbReference type="Proteomes" id="UP000613580"/>
    </source>
</evidence>
<evidence type="ECO:0000313" key="2">
    <source>
        <dbReference type="EMBL" id="KAF7314079.1"/>
    </source>
</evidence>
<name>A0A8H6WJ05_MYCCL</name>
<keyword evidence="1" id="KW-0175">Coiled coil</keyword>
<feature type="coiled-coil region" evidence="1">
    <location>
        <begin position="3"/>
        <end position="37"/>
    </location>
</feature>
<dbReference type="Gene3D" id="3.80.10.10">
    <property type="entry name" value="Ribonuclease Inhibitor"/>
    <property type="match status" value="1"/>
</dbReference>